<evidence type="ECO:0000313" key="1">
    <source>
        <dbReference type="EMBL" id="QGS09054.1"/>
    </source>
</evidence>
<protein>
    <submittedName>
        <fullName evidence="1">Uncharacterized protein</fullName>
    </submittedName>
</protein>
<dbReference type="RefSeq" id="WP_004633902.1">
    <property type="nucleotide sequence ID" value="NZ_CAXSSU010000004.1"/>
</dbReference>
<organism evidence="1 2">
    <name type="scientific">Gemella morbillorum</name>
    <dbReference type="NCBI Taxonomy" id="29391"/>
    <lineage>
        <taxon>Bacteria</taxon>
        <taxon>Bacillati</taxon>
        <taxon>Bacillota</taxon>
        <taxon>Bacilli</taxon>
        <taxon>Bacillales</taxon>
        <taxon>Gemellaceae</taxon>
        <taxon>Gemella</taxon>
    </lineage>
</organism>
<dbReference type="Gene3D" id="3.30.1390.10">
    <property type="match status" value="1"/>
</dbReference>
<reference evidence="1 2" key="1">
    <citation type="submission" date="2019-11" db="EMBL/GenBank/DDBJ databases">
        <title>FDA dAtabase for Regulatory Grade micrObial Sequences (FDA-ARGOS): Supporting development and validation of Infectious Disease Dx tests.</title>
        <authorList>
            <person name="Turner S."/>
            <person name="Byrd R."/>
            <person name="Tallon L."/>
            <person name="Sadzewicz L."/>
            <person name="Vavikolanu K."/>
            <person name="Mehta A."/>
            <person name="Aluvathingal J."/>
            <person name="Nadendla S."/>
            <person name="Myers T."/>
            <person name="Yan Y."/>
            <person name="Sichtig H."/>
        </authorList>
    </citation>
    <scope>NUCLEOTIDE SEQUENCE [LARGE SCALE GENOMIC DNA]</scope>
    <source>
        <strain evidence="1 2">FDAARGOS_741</strain>
    </source>
</reference>
<dbReference type="InterPro" id="IPR014719">
    <property type="entry name" value="Ribosomal_bL12_C/ClpS-like"/>
</dbReference>
<proteinExistence type="predicted"/>
<accession>A0A2X4RCD3</accession>
<name>A0A2X4RCD3_9BACL</name>
<dbReference type="GeneID" id="93206765"/>
<sequence length="140" mass="16193">MKIGLIIILGVCLFVYFSIKSKTPNPEAEEKARLSKEKYEELIKEEKKEEVLAVIDTTQGDIANIKLLREAYGLNLLDAKNLWEHIKPSVLESMDFSNVKEIVDYSQGDIANIKIIKDYYKIDLKTAKELWDSIREQENQ</sequence>
<dbReference type="OrthoDB" id="2990769at2"/>
<dbReference type="AlphaFoldDB" id="A0A2X4RCD3"/>
<evidence type="ECO:0000313" key="2">
    <source>
        <dbReference type="Proteomes" id="UP000425411"/>
    </source>
</evidence>
<dbReference type="Proteomes" id="UP000425411">
    <property type="component" value="Chromosome"/>
</dbReference>
<dbReference type="EMBL" id="CP046314">
    <property type="protein sequence ID" value="QGS09054.1"/>
    <property type="molecule type" value="Genomic_DNA"/>
</dbReference>
<keyword evidence="2" id="KW-1185">Reference proteome</keyword>
<gene>
    <name evidence="1" type="ORF">FOC49_03800</name>
</gene>